<dbReference type="InterPro" id="IPR044922">
    <property type="entry name" value="DUF2063_N_sf"/>
</dbReference>
<reference evidence="2 3" key="1">
    <citation type="journal article" date="2005" name="Nucleic Acids Res.">
        <title>Genomic blueprint of Hahella chejuensis, a marine microbe producing an algicidal agent.</title>
        <authorList>
            <person name="Jeong H."/>
            <person name="Yim J.H."/>
            <person name="Lee C."/>
            <person name="Choi S.-H."/>
            <person name="Park Y.K."/>
            <person name="Yoon S.H."/>
            <person name="Hur C.-G."/>
            <person name="Kang H.-Y."/>
            <person name="Kim D."/>
            <person name="Lee H.H."/>
            <person name="Park K.H."/>
            <person name="Park S.-H."/>
            <person name="Park H.-S."/>
            <person name="Lee H.K."/>
            <person name="Oh T.K."/>
            <person name="Kim J.F."/>
        </authorList>
    </citation>
    <scope>NUCLEOTIDE SEQUENCE [LARGE SCALE GENOMIC DNA]</scope>
    <source>
        <strain evidence="2 3">KCTC 2396</strain>
    </source>
</reference>
<dbReference type="Proteomes" id="UP000000238">
    <property type="component" value="Chromosome"/>
</dbReference>
<feature type="domain" description="Putative DNA-binding" evidence="1">
    <location>
        <begin position="5"/>
        <end position="95"/>
    </location>
</feature>
<organism evidence="2 3">
    <name type="scientific">Hahella chejuensis (strain KCTC 2396)</name>
    <dbReference type="NCBI Taxonomy" id="349521"/>
    <lineage>
        <taxon>Bacteria</taxon>
        <taxon>Pseudomonadati</taxon>
        <taxon>Pseudomonadota</taxon>
        <taxon>Gammaproteobacteria</taxon>
        <taxon>Oceanospirillales</taxon>
        <taxon>Hahellaceae</taxon>
        <taxon>Hahella</taxon>
    </lineage>
</organism>
<accession>Q2SP93</accession>
<dbReference type="RefSeq" id="WP_011394608.1">
    <property type="nucleotide sequence ID" value="NC_007645.1"/>
</dbReference>
<protein>
    <recommendedName>
        <fullName evidence="1">Putative DNA-binding domain-containing protein</fullName>
    </recommendedName>
</protein>
<dbReference type="eggNOG" id="COG3219">
    <property type="taxonomic scope" value="Bacteria"/>
</dbReference>
<dbReference type="InterPro" id="IPR018640">
    <property type="entry name" value="DUF2063"/>
</dbReference>
<proteinExistence type="predicted"/>
<name>Q2SP93_HAHCH</name>
<dbReference type="Gene3D" id="1.10.150.690">
    <property type="entry name" value="DUF2063"/>
    <property type="match status" value="1"/>
</dbReference>
<dbReference type="Pfam" id="PF09836">
    <property type="entry name" value="DUF2063"/>
    <property type="match status" value="1"/>
</dbReference>
<evidence type="ECO:0000259" key="1">
    <source>
        <dbReference type="Pfam" id="PF09836"/>
    </source>
</evidence>
<dbReference type="EMBL" id="CP000155">
    <property type="protein sequence ID" value="ABC27531.1"/>
    <property type="molecule type" value="Genomic_DNA"/>
</dbReference>
<evidence type="ECO:0000313" key="2">
    <source>
        <dbReference type="EMBL" id="ABC27531.1"/>
    </source>
</evidence>
<dbReference type="KEGG" id="hch:HCH_00629"/>
<gene>
    <name evidence="2" type="ordered locus">HCH_00629</name>
</gene>
<keyword evidence="3" id="KW-1185">Reference proteome</keyword>
<sequence>MSLRELQLNMLAEIRRQGDCIQVKDKTNLSARMCVDIYRDSLRETHVRALQTMFPVCQELLGEECFRATSRRYFAEVPSRENSFTEFGATFVAFLSDFSPLQHIKFLTDIAKLELLIHIAEEADDHISDDWTQFNDYCAQGLPLQFRLPANATLLQCAYPAHEIWAAHQPGGDLASVELSEDDFHLIVWRPEWSARIDVLDAPTFRFLQLIAEFTDFEAVCERFAEDFPEADLGSLLQQCIQAGFIAGYIPSP</sequence>
<dbReference type="HOGENOM" id="CLU_086594_0_1_6"/>
<evidence type="ECO:0000313" key="3">
    <source>
        <dbReference type="Proteomes" id="UP000000238"/>
    </source>
</evidence>
<dbReference type="OrthoDB" id="4146344at2"/>
<dbReference type="STRING" id="349521.HCH_00629"/>
<dbReference type="AlphaFoldDB" id="Q2SP93"/>